<dbReference type="Proteomes" id="UP001341840">
    <property type="component" value="Unassembled WGS sequence"/>
</dbReference>
<reference evidence="2 3" key="1">
    <citation type="journal article" date="2023" name="Plants (Basel)">
        <title>Bridging the Gap: Combining Genomics and Transcriptomics Approaches to Understand Stylosanthes scabra, an Orphan Legume from the Brazilian Caatinga.</title>
        <authorList>
            <person name="Ferreira-Neto J.R.C."/>
            <person name="da Silva M.D."/>
            <person name="Binneck E."/>
            <person name="de Melo N.F."/>
            <person name="da Silva R.H."/>
            <person name="de Melo A.L.T.M."/>
            <person name="Pandolfi V."/>
            <person name="Bustamante F.O."/>
            <person name="Brasileiro-Vidal A.C."/>
            <person name="Benko-Iseppon A.M."/>
        </authorList>
    </citation>
    <scope>NUCLEOTIDE SEQUENCE [LARGE SCALE GENOMIC DNA]</scope>
    <source>
        <tissue evidence="2">Leaves</tissue>
    </source>
</reference>
<comment type="caution">
    <text evidence="2">The sequence shown here is derived from an EMBL/GenBank/DDBJ whole genome shotgun (WGS) entry which is preliminary data.</text>
</comment>
<sequence>MKQEKTMKAGLIRTAMLVDERQGKSKKKSKKVSSSIFELEYVGSGHEYESENEADSEQTMSQIVVQVERRRPIRNDSASKRQPLARKTTSRSDSEDGHTIAQVMSFAKKKRRVWKKKEVKARDQRRQLRCLQ</sequence>
<organism evidence="2 3">
    <name type="scientific">Stylosanthes scabra</name>
    <dbReference type="NCBI Taxonomy" id="79078"/>
    <lineage>
        <taxon>Eukaryota</taxon>
        <taxon>Viridiplantae</taxon>
        <taxon>Streptophyta</taxon>
        <taxon>Embryophyta</taxon>
        <taxon>Tracheophyta</taxon>
        <taxon>Spermatophyta</taxon>
        <taxon>Magnoliopsida</taxon>
        <taxon>eudicotyledons</taxon>
        <taxon>Gunneridae</taxon>
        <taxon>Pentapetalae</taxon>
        <taxon>rosids</taxon>
        <taxon>fabids</taxon>
        <taxon>Fabales</taxon>
        <taxon>Fabaceae</taxon>
        <taxon>Papilionoideae</taxon>
        <taxon>50 kb inversion clade</taxon>
        <taxon>dalbergioids sensu lato</taxon>
        <taxon>Dalbergieae</taxon>
        <taxon>Pterocarpus clade</taxon>
        <taxon>Stylosanthes</taxon>
    </lineage>
</organism>
<keyword evidence="3" id="KW-1185">Reference proteome</keyword>
<evidence type="ECO:0000256" key="1">
    <source>
        <dbReference type="SAM" id="MobiDB-lite"/>
    </source>
</evidence>
<proteinExistence type="predicted"/>
<accession>A0ABU6VJV7</accession>
<evidence type="ECO:0000313" key="2">
    <source>
        <dbReference type="EMBL" id="MED6173857.1"/>
    </source>
</evidence>
<protein>
    <submittedName>
        <fullName evidence="2">Uncharacterized protein</fullName>
    </submittedName>
</protein>
<gene>
    <name evidence="2" type="ORF">PIB30_063603</name>
</gene>
<evidence type="ECO:0000313" key="3">
    <source>
        <dbReference type="Proteomes" id="UP001341840"/>
    </source>
</evidence>
<dbReference type="EMBL" id="JASCZI010151642">
    <property type="protein sequence ID" value="MED6173857.1"/>
    <property type="molecule type" value="Genomic_DNA"/>
</dbReference>
<feature type="region of interest" description="Disordered" evidence="1">
    <location>
        <begin position="66"/>
        <end position="100"/>
    </location>
</feature>
<name>A0ABU6VJV7_9FABA</name>
<feature type="compositionally biased region" description="Basic and acidic residues" evidence="1">
    <location>
        <begin position="67"/>
        <end position="79"/>
    </location>
</feature>